<organism evidence="1">
    <name type="scientific">Eucalyptus grandis</name>
    <name type="common">Flooded gum</name>
    <dbReference type="NCBI Taxonomy" id="71139"/>
    <lineage>
        <taxon>Eukaryota</taxon>
        <taxon>Viridiplantae</taxon>
        <taxon>Streptophyta</taxon>
        <taxon>Embryophyta</taxon>
        <taxon>Tracheophyta</taxon>
        <taxon>Spermatophyta</taxon>
        <taxon>Magnoliopsida</taxon>
        <taxon>eudicotyledons</taxon>
        <taxon>Gunneridae</taxon>
        <taxon>Pentapetalae</taxon>
        <taxon>rosids</taxon>
        <taxon>malvids</taxon>
        <taxon>Myrtales</taxon>
        <taxon>Myrtaceae</taxon>
        <taxon>Myrtoideae</taxon>
        <taxon>Eucalypteae</taxon>
        <taxon>Eucalyptus</taxon>
    </lineage>
</organism>
<proteinExistence type="predicted"/>
<accession>A0A059AWK4</accession>
<sequence>MLQHQRPGMYNSRSRVGSFRLEWFLVSPLRQVSACKNNNQTKPLGKYFLHDMSLHQTKRCNHTGVPLLHLHSLVNNFSQAANQQ</sequence>
<reference evidence="1" key="1">
    <citation type="submission" date="2013-07" db="EMBL/GenBank/DDBJ databases">
        <title>The genome of Eucalyptus grandis.</title>
        <authorList>
            <person name="Schmutz J."/>
            <person name="Hayes R."/>
            <person name="Myburg A."/>
            <person name="Tuskan G."/>
            <person name="Grattapaglia D."/>
            <person name="Rokhsar D.S."/>
        </authorList>
    </citation>
    <scope>NUCLEOTIDE SEQUENCE</scope>
    <source>
        <tissue evidence="1">Leaf extractions</tissue>
    </source>
</reference>
<dbReference type="AlphaFoldDB" id="A0A059AWK4"/>
<dbReference type="EMBL" id="KK198760">
    <property type="protein sequence ID" value="KCW58352.1"/>
    <property type="molecule type" value="Genomic_DNA"/>
</dbReference>
<protein>
    <submittedName>
        <fullName evidence="1">Uncharacterized protein</fullName>
    </submittedName>
</protein>
<gene>
    <name evidence="1" type="ORF">EUGRSUZ_H01036</name>
</gene>
<name>A0A059AWK4_EUCGR</name>
<dbReference type="Gramene" id="KCW58352">
    <property type="protein sequence ID" value="KCW58352"/>
    <property type="gene ID" value="EUGRSUZ_H01036"/>
</dbReference>
<evidence type="ECO:0000313" key="1">
    <source>
        <dbReference type="EMBL" id="KCW58352.1"/>
    </source>
</evidence>
<dbReference type="InParanoid" id="A0A059AWK4"/>